<evidence type="ECO:0000259" key="5">
    <source>
        <dbReference type="PROSITE" id="PS50977"/>
    </source>
</evidence>
<dbReference type="InterPro" id="IPR001647">
    <property type="entry name" value="HTH_TetR"/>
</dbReference>
<keyword evidence="2 4" id="KW-0238">DNA-binding</keyword>
<comment type="caution">
    <text evidence="6">The sequence shown here is derived from an EMBL/GenBank/DDBJ whole genome shotgun (WGS) entry which is preliminary data.</text>
</comment>
<keyword evidence="1" id="KW-0805">Transcription regulation</keyword>
<dbReference type="InterPro" id="IPR009057">
    <property type="entry name" value="Homeodomain-like_sf"/>
</dbReference>
<evidence type="ECO:0000256" key="3">
    <source>
        <dbReference type="ARBA" id="ARBA00023163"/>
    </source>
</evidence>
<protein>
    <submittedName>
        <fullName evidence="6">TetR/AcrR family transcriptional regulator</fullName>
    </submittedName>
</protein>
<dbReference type="PROSITE" id="PS50977">
    <property type="entry name" value="HTH_TETR_2"/>
    <property type="match status" value="1"/>
</dbReference>
<organism evidence="6 7">
    <name type="scientific">Natronospirillum operosum</name>
    <dbReference type="NCBI Taxonomy" id="2759953"/>
    <lineage>
        <taxon>Bacteria</taxon>
        <taxon>Pseudomonadati</taxon>
        <taxon>Pseudomonadota</taxon>
        <taxon>Gammaproteobacteria</taxon>
        <taxon>Oceanospirillales</taxon>
        <taxon>Natronospirillaceae</taxon>
        <taxon>Natronospirillum</taxon>
    </lineage>
</organism>
<keyword evidence="3" id="KW-0804">Transcription</keyword>
<gene>
    <name evidence="6" type="ORF">E4656_14625</name>
</gene>
<evidence type="ECO:0000256" key="4">
    <source>
        <dbReference type="PROSITE-ProRule" id="PRU00335"/>
    </source>
</evidence>
<dbReference type="Pfam" id="PF00440">
    <property type="entry name" value="TetR_N"/>
    <property type="match status" value="1"/>
</dbReference>
<dbReference type="PANTHER" id="PTHR30055:SF234">
    <property type="entry name" value="HTH-TYPE TRANSCRIPTIONAL REGULATOR BETI"/>
    <property type="match status" value="1"/>
</dbReference>
<feature type="DNA-binding region" description="H-T-H motif" evidence="4">
    <location>
        <begin position="39"/>
        <end position="58"/>
    </location>
</feature>
<sequence length="182" mass="20856">MTTTMNQSGPERRRARISRQQILETASHLLQEHGARGVSIRKIASLIPCAPPSIYYYFTNKEDILDALVEVPLGELIEALDRVRLSSSEPQAILMAYARFWLERRSQMSLLFLPGHWGQQSLFRHYRYRQVEALIEEALGGDPLRAEGYLGLVNGLLFKIQNSDFPTERAIQMVDQTLKRVL</sequence>
<dbReference type="SUPFAM" id="SSF46689">
    <property type="entry name" value="Homeodomain-like"/>
    <property type="match status" value="1"/>
</dbReference>
<evidence type="ECO:0000313" key="6">
    <source>
        <dbReference type="EMBL" id="TGG92110.1"/>
    </source>
</evidence>
<dbReference type="GO" id="GO:0000976">
    <property type="term" value="F:transcription cis-regulatory region binding"/>
    <property type="evidence" value="ECO:0007669"/>
    <property type="project" value="TreeGrafter"/>
</dbReference>
<dbReference type="Proteomes" id="UP000297475">
    <property type="component" value="Unassembled WGS sequence"/>
</dbReference>
<dbReference type="EMBL" id="SRMF01000006">
    <property type="protein sequence ID" value="TGG92110.1"/>
    <property type="molecule type" value="Genomic_DNA"/>
</dbReference>
<accession>A0A4Z0WDW1</accession>
<evidence type="ECO:0000313" key="7">
    <source>
        <dbReference type="Proteomes" id="UP000297475"/>
    </source>
</evidence>
<evidence type="ECO:0000256" key="2">
    <source>
        <dbReference type="ARBA" id="ARBA00023125"/>
    </source>
</evidence>
<proteinExistence type="predicted"/>
<dbReference type="Gene3D" id="1.10.357.10">
    <property type="entry name" value="Tetracycline Repressor, domain 2"/>
    <property type="match status" value="1"/>
</dbReference>
<dbReference type="InterPro" id="IPR050109">
    <property type="entry name" value="HTH-type_TetR-like_transc_reg"/>
</dbReference>
<keyword evidence="7" id="KW-1185">Reference proteome</keyword>
<dbReference type="PRINTS" id="PR00455">
    <property type="entry name" value="HTHTETR"/>
</dbReference>
<dbReference type="PANTHER" id="PTHR30055">
    <property type="entry name" value="HTH-TYPE TRANSCRIPTIONAL REGULATOR RUTR"/>
    <property type="match status" value="1"/>
</dbReference>
<name>A0A4Z0WDW1_9GAMM</name>
<feature type="domain" description="HTH tetR-type" evidence="5">
    <location>
        <begin position="16"/>
        <end position="76"/>
    </location>
</feature>
<dbReference type="OrthoDB" id="9814200at2"/>
<evidence type="ECO:0000256" key="1">
    <source>
        <dbReference type="ARBA" id="ARBA00023015"/>
    </source>
</evidence>
<reference evidence="6 7" key="1">
    <citation type="submission" date="2019-04" db="EMBL/GenBank/DDBJ databases">
        <title>Natronospirillum operosus gen. nov., sp. nov., a haloalkaliphilic satellite isolated from decaying biomass of laboratory culture of cyanobacterium Geitlerinema sp. and proposal of Natronospirillaceae fam. nov. and Saccharospirillaceae fam. nov.</title>
        <authorList>
            <person name="Kevbrin V."/>
            <person name="Boltyanskaya Y."/>
            <person name="Koziaeva V."/>
            <person name="Grouzdev D.S."/>
            <person name="Park M."/>
            <person name="Cho J."/>
        </authorList>
    </citation>
    <scope>NUCLEOTIDE SEQUENCE [LARGE SCALE GENOMIC DNA]</scope>
    <source>
        <strain evidence="6 7">G-116</strain>
    </source>
</reference>
<dbReference type="GO" id="GO:0003700">
    <property type="term" value="F:DNA-binding transcription factor activity"/>
    <property type="evidence" value="ECO:0007669"/>
    <property type="project" value="TreeGrafter"/>
</dbReference>
<dbReference type="AlphaFoldDB" id="A0A4Z0WDW1"/>